<evidence type="ECO:0000313" key="3">
    <source>
        <dbReference type="Proteomes" id="UP000009026"/>
    </source>
</evidence>
<dbReference type="EMBL" id="CP012109">
    <property type="protein sequence ID" value="AKQ64923.1"/>
    <property type="molecule type" value="Genomic_DNA"/>
</dbReference>
<organism evidence="2 3">
    <name type="scientific">Pseudomyxococcus hansupus</name>
    <dbReference type="NCBI Taxonomy" id="1297742"/>
    <lineage>
        <taxon>Bacteria</taxon>
        <taxon>Pseudomonadati</taxon>
        <taxon>Myxococcota</taxon>
        <taxon>Myxococcia</taxon>
        <taxon>Myxococcales</taxon>
        <taxon>Cystobacterineae</taxon>
        <taxon>Myxococcaceae</taxon>
        <taxon>Pseudomyxococcus</taxon>
    </lineage>
</organism>
<reference evidence="2 3" key="1">
    <citation type="journal article" date="2016" name="PLoS ONE">
        <title>Complete Genome Sequence and Comparative Genomics of a Novel Myxobacterium Myxococcus hansupus.</title>
        <authorList>
            <person name="Sharma G."/>
            <person name="Narwani T."/>
            <person name="Subramanian S."/>
        </authorList>
    </citation>
    <scope>NUCLEOTIDE SEQUENCE [LARGE SCALE GENOMIC DNA]</scope>
    <source>
        <strain evidence="3">mixupus</strain>
    </source>
</reference>
<dbReference type="AlphaFoldDB" id="A0A0H4WTP2"/>
<feature type="domain" description="SHOCT" evidence="1">
    <location>
        <begin position="115"/>
        <end position="141"/>
    </location>
</feature>
<name>A0A0H4WTP2_9BACT</name>
<dbReference type="Proteomes" id="UP000009026">
    <property type="component" value="Chromosome"/>
</dbReference>
<protein>
    <recommendedName>
        <fullName evidence="1">SHOCT domain-containing protein</fullName>
    </recommendedName>
</protein>
<gene>
    <name evidence="2" type="ORF">A176_001835</name>
</gene>
<dbReference type="InterPro" id="IPR018649">
    <property type="entry name" value="SHOCT"/>
</dbReference>
<proteinExistence type="predicted"/>
<dbReference type="RefSeq" id="WP_226994253.1">
    <property type="nucleotide sequence ID" value="NZ_CP012109.1"/>
</dbReference>
<dbReference type="Pfam" id="PF09851">
    <property type="entry name" value="SHOCT"/>
    <property type="match status" value="1"/>
</dbReference>
<dbReference type="PATRIC" id="fig|1297742.4.peg.1858"/>
<sequence>MFRDLAVAKRVLQHGEDAEATVLELRDTALRIDRRPVFDVHLEVRPRGRAAYRARAKEHLGRHQNSAWLGRGALLKVKVDRNDASKVAIVGAAVTVTPNAVVIQSLPPAADPVKAMQDLQTLLDKGLITSEEFEAKKAQILARI</sequence>
<dbReference type="KEGG" id="mym:A176_001835"/>
<accession>A0A0H4WTP2</accession>
<dbReference type="STRING" id="1297742.A176_001835"/>
<keyword evidence="3" id="KW-1185">Reference proteome</keyword>
<evidence type="ECO:0000313" key="2">
    <source>
        <dbReference type="EMBL" id="AKQ64923.1"/>
    </source>
</evidence>
<evidence type="ECO:0000259" key="1">
    <source>
        <dbReference type="Pfam" id="PF09851"/>
    </source>
</evidence>